<proteinExistence type="predicted"/>
<dbReference type="Proteomes" id="UP001281147">
    <property type="component" value="Unassembled WGS sequence"/>
</dbReference>
<name>A0ACC3NKA5_9PEZI</name>
<reference evidence="1" key="1">
    <citation type="submission" date="2023-07" db="EMBL/GenBank/DDBJ databases">
        <title>Black Yeasts Isolated from many extreme environments.</title>
        <authorList>
            <person name="Coleine C."/>
            <person name="Stajich J.E."/>
            <person name="Selbmann L."/>
        </authorList>
    </citation>
    <scope>NUCLEOTIDE SEQUENCE</scope>
    <source>
        <strain evidence="1">CCFEE 5714</strain>
    </source>
</reference>
<dbReference type="EMBL" id="JAUTXU010000031">
    <property type="protein sequence ID" value="KAK3718478.1"/>
    <property type="molecule type" value="Genomic_DNA"/>
</dbReference>
<keyword evidence="2" id="KW-1185">Reference proteome</keyword>
<sequence>MYQAQDLDMSNHESCDTSSGAAQTSSSSGDPAKSADTGHKTKRTLIESACASCRRRKSRCDGGRPTCSRCHSLGTECRYETEEGESRWSAMKRQKQELEAQHHRIADVMDQLRHKTEAEALDMFRRIRQGDYDNMLEAQMQSREDDPSFQSQPAESSSSAEQRLPPISTMFEVSDQAQSSVDFRGSGTWPPSASYSEGSAGSPRID</sequence>
<accession>A0ACC3NKA5</accession>
<gene>
    <name evidence="1" type="ORF">LTR37_004982</name>
</gene>
<organism evidence="1 2">
    <name type="scientific">Vermiconidia calcicola</name>
    <dbReference type="NCBI Taxonomy" id="1690605"/>
    <lineage>
        <taxon>Eukaryota</taxon>
        <taxon>Fungi</taxon>
        <taxon>Dikarya</taxon>
        <taxon>Ascomycota</taxon>
        <taxon>Pezizomycotina</taxon>
        <taxon>Dothideomycetes</taxon>
        <taxon>Dothideomycetidae</taxon>
        <taxon>Mycosphaerellales</taxon>
        <taxon>Extremaceae</taxon>
        <taxon>Vermiconidia</taxon>
    </lineage>
</organism>
<evidence type="ECO:0000313" key="2">
    <source>
        <dbReference type="Proteomes" id="UP001281147"/>
    </source>
</evidence>
<evidence type="ECO:0000313" key="1">
    <source>
        <dbReference type="EMBL" id="KAK3718478.1"/>
    </source>
</evidence>
<comment type="caution">
    <text evidence="1">The sequence shown here is derived from an EMBL/GenBank/DDBJ whole genome shotgun (WGS) entry which is preliminary data.</text>
</comment>
<protein>
    <submittedName>
        <fullName evidence="1">Uncharacterized protein</fullName>
    </submittedName>
</protein>